<gene>
    <name evidence="7" type="ORF">BS637_11625</name>
    <name evidence="8" type="ORF">BS638_06980</name>
</gene>
<reference evidence="7 9" key="2">
    <citation type="submission" date="2016-12" db="EMBL/GenBank/DDBJ databases">
        <title>Clostridium tepidum sp. nov., a close relative of Clostridium sporogenes and Clostridium botulinum Group I.</title>
        <authorList>
            <person name="Dobritsa A.P."/>
            <person name="Kutumbaka K."/>
            <person name="Werner K."/>
            <person name="Samadpour M."/>
        </authorList>
    </citation>
    <scope>NUCLEOTIDE SEQUENCE [LARGE SCALE GENOMIC DNA]</scope>
    <source>
        <strain evidence="7 9">PE</strain>
    </source>
</reference>
<comment type="similarity">
    <text evidence="1">Belongs to the ribonucleoside diphosphate reductase class-2 family.</text>
</comment>
<dbReference type="RefSeq" id="WP_078024980.1">
    <property type="nucleotide sequence ID" value="NZ_JADPGM010000015.1"/>
</dbReference>
<evidence type="ECO:0000313" key="8">
    <source>
        <dbReference type="EMBL" id="OOO66557.1"/>
    </source>
</evidence>
<dbReference type="EMBL" id="MRAD01000012">
    <property type="protein sequence ID" value="OOO61568.1"/>
    <property type="molecule type" value="Genomic_DNA"/>
</dbReference>
<dbReference type="NCBIfam" id="TIGR03905">
    <property type="entry name" value="TIGR03905_4_Cys"/>
    <property type="match status" value="1"/>
</dbReference>
<dbReference type="GO" id="GO:0004748">
    <property type="term" value="F:ribonucleoside-diphosphate reductase activity, thioredoxin disulfide as acceptor"/>
    <property type="evidence" value="ECO:0007669"/>
    <property type="project" value="UniProtKB-EC"/>
</dbReference>
<feature type="domain" description="TSCPD" evidence="6">
    <location>
        <begin position="4"/>
        <end position="78"/>
    </location>
</feature>
<protein>
    <recommendedName>
        <fullName evidence="2">ribonucleoside-diphosphate reductase</fullName>
        <ecNumber evidence="2">1.17.4.1</ecNumber>
    </recommendedName>
</protein>
<evidence type="ECO:0000256" key="3">
    <source>
        <dbReference type="ARBA" id="ARBA00022634"/>
    </source>
</evidence>
<dbReference type="EMBL" id="MRAE01000013">
    <property type="protein sequence ID" value="OOO66557.1"/>
    <property type="molecule type" value="Genomic_DNA"/>
</dbReference>
<sequence>MYTYSPTGVCSKKITFEISDNKVMKVNFVGGCDGNLKGLSSLIEGMDIDDAIKRLNGITCGSKNTSCPDQLSKALQQAKQNKESI</sequence>
<dbReference type="InterPro" id="IPR023806">
    <property type="entry name" value="CHP03905"/>
</dbReference>
<evidence type="ECO:0000256" key="1">
    <source>
        <dbReference type="ARBA" id="ARBA00007405"/>
    </source>
</evidence>
<dbReference type="Pfam" id="PF12637">
    <property type="entry name" value="TSCPD"/>
    <property type="match status" value="1"/>
</dbReference>
<name>A0A1S9I884_9CLOT</name>
<dbReference type="OrthoDB" id="9801525at2"/>
<accession>A0A1S9I884</accession>
<organism evidence="8 10">
    <name type="scientific">Clostridium tepidum</name>
    <dbReference type="NCBI Taxonomy" id="1962263"/>
    <lineage>
        <taxon>Bacteria</taxon>
        <taxon>Bacillati</taxon>
        <taxon>Bacillota</taxon>
        <taxon>Clostridia</taxon>
        <taxon>Eubacteriales</taxon>
        <taxon>Clostridiaceae</taxon>
        <taxon>Clostridium</taxon>
    </lineage>
</organism>
<dbReference type="InterPro" id="IPR024434">
    <property type="entry name" value="TSCPD_dom"/>
</dbReference>
<dbReference type="GO" id="GO:0000166">
    <property type="term" value="F:nucleotide binding"/>
    <property type="evidence" value="ECO:0007669"/>
    <property type="project" value="UniProtKB-KW"/>
</dbReference>
<comment type="caution">
    <text evidence="8">The sequence shown here is derived from an EMBL/GenBank/DDBJ whole genome shotgun (WGS) entry which is preliminary data.</text>
</comment>
<dbReference type="GO" id="GO:0071897">
    <property type="term" value="P:DNA biosynthetic process"/>
    <property type="evidence" value="ECO:0007669"/>
    <property type="project" value="UniProtKB-KW"/>
</dbReference>
<evidence type="ECO:0000313" key="7">
    <source>
        <dbReference type="EMBL" id="OOO61568.1"/>
    </source>
</evidence>
<dbReference type="Proteomes" id="UP000190206">
    <property type="component" value="Unassembled WGS sequence"/>
</dbReference>
<proteinExistence type="inferred from homology"/>
<evidence type="ECO:0000259" key="6">
    <source>
        <dbReference type="Pfam" id="PF12637"/>
    </source>
</evidence>
<evidence type="ECO:0000256" key="5">
    <source>
        <dbReference type="ARBA" id="ARBA00047754"/>
    </source>
</evidence>
<evidence type="ECO:0000313" key="9">
    <source>
        <dbReference type="Proteomes" id="UP000190206"/>
    </source>
</evidence>
<keyword evidence="3" id="KW-0237">DNA synthesis</keyword>
<dbReference type="AlphaFoldDB" id="A0A1S9I884"/>
<evidence type="ECO:0000256" key="2">
    <source>
        <dbReference type="ARBA" id="ARBA00012274"/>
    </source>
</evidence>
<reference evidence="8 10" key="1">
    <citation type="submission" date="2016-12" db="EMBL/GenBank/DDBJ databases">
        <title>Clostridium tepidum sp. nov., a close relative of Clostridium sporogenes and Clostridium botulinum Group I.</title>
        <authorList>
            <person name="Dobritsa A.P."/>
            <person name="Kutumbaka K.K."/>
            <person name="Werner K."/>
            <person name="Wiedmann M."/>
            <person name="Asmus A."/>
            <person name="Samadpour M."/>
        </authorList>
    </citation>
    <scope>NUCLEOTIDE SEQUENCE [LARGE SCALE GENOMIC DNA]</scope>
    <source>
        <strain evidence="8 10">IEH 97212</strain>
    </source>
</reference>
<dbReference type="EC" id="1.17.4.1" evidence="2"/>
<keyword evidence="9" id="KW-1185">Reference proteome</keyword>
<evidence type="ECO:0000313" key="10">
    <source>
        <dbReference type="Proteomes" id="UP000190256"/>
    </source>
</evidence>
<evidence type="ECO:0000256" key="4">
    <source>
        <dbReference type="ARBA" id="ARBA00022741"/>
    </source>
</evidence>
<dbReference type="Proteomes" id="UP000190256">
    <property type="component" value="Unassembled WGS sequence"/>
</dbReference>
<comment type="catalytic activity">
    <reaction evidence="5">
        <text>a 2'-deoxyribonucleoside 5'-diphosphate + [thioredoxin]-disulfide + H2O = a ribonucleoside 5'-diphosphate + [thioredoxin]-dithiol</text>
        <dbReference type="Rhea" id="RHEA:23252"/>
        <dbReference type="Rhea" id="RHEA-COMP:10698"/>
        <dbReference type="Rhea" id="RHEA-COMP:10700"/>
        <dbReference type="ChEBI" id="CHEBI:15377"/>
        <dbReference type="ChEBI" id="CHEBI:29950"/>
        <dbReference type="ChEBI" id="CHEBI:50058"/>
        <dbReference type="ChEBI" id="CHEBI:57930"/>
        <dbReference type="ChEBI" id="CHEBI:73316"/>
        <dbReference type="EC" id="1.17.4.1"/>
    </reaction>
</comment>
<keyword evidence="4" id="KW-0547">Nucleotide-binding</keyword>